<dbReference type="Gene3D" id="3.30.40.10">
    <property type="entry name" value="Zinc/RING finger domain, C3HC4 (zinc finger)"/>
    <property type="match status" value="1"/>
</dbReference>
<dbReference type="STRING" id="81824.A9V0J4"/>
<feature type="compositionally biased region" description="Basic and acidic residues" evidence="1">
    <location>
        <begin position="449"/>
        <end position="462"/>
    </location>
</feature>
<dbReference type="GO" id="GO:0044545">
    <property type="term" value="C:NSL complex"/>
    <property type="evidence" value="ECO:0000318"/>
    <property type="project" value="GO_Central"/>
</dbReference>
<feature type="compositionally biased region" description="Basic residues" evidence="1">
    <location>
        <begin position="492"/>
        <end position="508"/>
    </location>
</feature>
<evidence type="ECO:0000256" key="1">
    <source>
        <dbReference type="SAM" id="MobiDB-lite"/>
    </source>
</evidence>
<evidence type="ECO:0000313" key="3">
    <source>
        <dbReference type="Proteomes" id="UP000001357"/>
    </source>
</evidence>
<dbReference type="GO" id="GO:0035267">
    <property type="term" value="C:NuA4 histone acetyltransferase complex"/>
    <property type="evidence" value="ECO:0000318"/>
    <property type="project" value="GO_Central"/>
</dbReference>
<evidence type="ECO:0008006" key="4">
    <source>
        <dbReference type="Google" id="ProtNLM"/>
    </source>
</evidence>
<dbReference type="AlphaFoldDB" id="A9V0J4"/>
<dbReference type="InParanoid" id="A9V0J4"/>
<feature type="region of interest" description="Disordered" evidence="1">
    <location>
        <begin position="613"/>
        <end position="635"/>
    </location>
</feature>
<feature type="region of interest" description="Disordered" evidence="1">
    <location>
        <begin position="329"/>
        <end position="353"/>
    </location>
</feature>
<dbReference type="RefSeq" id="XP_001746267.1">
    <property type="nucleotide sequence ID" value="XM_001746215.1"/>
</dbReference>
<feature type="compositionally biased region" description="Acidic residues" evidence="1">
    <location>
        <begin position="337"/>
        <end position="352"/>
    </location>
</feature>
<proteinExistence type="predicted"/>
<dbReference type="SUPFAM" id="SSF57903">
    <property type="entry name" value="FYVE/PHD zinc finger"/>
    <property type="match status" value="1"/>
</dbReference>
<sequence>MVNPTFHLLQATQMELDNLASTLTTASRYHDLLPCALPHRKPPPTTTRVCAQSIRGVGAQVKSRFVRLLKPNVTLLHTFLHALFTHTRSLSLSLSLSLFARAPTTGRWLPGSQVPSNLLKEFNQYSGSMRIVGRDEEHNLQWERLLGNQETKINEWCSLCPNLLAIAGPRRLVCSKCNTQAACHDCITNRLNYSEEKYRICTTEWNWECLECRSCYVCGKDSESVLLCERCDRGFDLACVYDPPLPTQADYCPTCLDVLAGKRTAINNPNPPLRLTLSLQQPRATKLLGTPTHKAPPSKTAASLPRAVSSATKSVLSRGRAMVAGRRAAGPVTIDSAEGDGPEEGEFEEDEAGSMADVGAEMDGEAGSVEDHHEASTVFVEDTSSSYDDRSEVETVDVNNNVQPWSAAEEDFLVSSPVKTEEKLSEPPHTAHRLDLHQKSRVRGVAESPFEREARFEQERPAALHHGKRPPVYLDSDSSHDLGDEEVNGGPHRTKRLRAPPRKRRHRAPQPVTQQTVATSPRPVEKSSVGTSTEAMFAGTDAGPLCMVPVALVRDLREAHDLLAHDRAGALKRFQIRSETDPERFQDHWHWLRHLFTGRIQNNPAWQSLAAIELPSRPATPPTPTPTSPQTAQES</sequence>
<accession>A9V0J4</accession>
<protein>
    <recommendedName>
        <fullName evidence="4">PHD-type domain-containing protein</fullName>
    </recommendedName>
</protein>
<feature type="region of interest" description="Disordered" evidence="1">
    <location>
        <begin position="411"/>
        <end position="530"/>
    </location>
</feature>
<name>A9V0J4_MONBE</name>
<dbReference type="GeneID" id="5891500"/>
<dbReference type="GO" id="GO:0072487">
    <property type="term" value="C:MSL complex"/>
    <property type="evidence" value="ECO:0000318"/>
    <property type="project" value="GO_Central"/>
</dbReference>
<dbReference type="EMBL" id="CH991552">
    <property type="protein sequence ID" value="EDQ89162.1"/>
    <property type="molecule type" value="Genomic_DNA"/>
</dbReference>
<gene>
    <name evidence="2" type="ORF">MONBRDRAFT_32594</name>
</gene>
<feature type="compositionally biased region" description="Pro residues" evidence="1">
    <location>
        <begin position="618"/>
        <end position="627"/>
    </location>
</feature>
<dbReference type="GO" id="GO:0046972">
    <property type="term" value="F:histone H4K16 acetyltransferase activity"/>
    <property type="evidence" value="ECO:0000318"/>
    <property type="project" value="GO_Central"/>
</dbReference>
<dbReference type="InterPro" id="IPR013083">
    <property type="entry name" value="Znf_RING/FYVE/PHD"/>
</dbReference>
<dbReference type="KEGG" id="mbr:MONBRDRAFT_32594"/>
<evidence type="ECO:0000313" key="2">
    <source>
        <dbReference type="EMBL" id="EDQ89162.1"/>
    </source>
</evidence>
<dbReference type="InterPro" id="IPR011011">
    <property type="entry name" value="Znf_FYVE_PHD"/>
</dbReference>
<keyword evidence="3" id="KW-1185">Reference proteome</keyword>
<dbReference type="Proteomes" id="UP000001357">
    <property type="component" value="Unassembled WGS sequence"/>
</dbReference>
<feature type="region of interest" description="Disordered" evidence="1">
    <location>
        <begin position="288"/>
        <end position="309"/>
    </location>
</feature>
<organism evidence="2 3">
    <name type="scientific">Monosiga brevicollis</name>
    <name type="common">Choanoflagellate</name>
    <dbReference type="NCBI Taxonomy" id="81824"/>
    <lineage>
        <taxon>Eukaryota</taxon>
        <taxon>Choanoflagellata</taxon>
        <taxon>Craspedida</taxon>
        <taxon>Salpingoecidae</taxon>
        <taxon>Monosiga</taxon>
    </lineage>
</organism>
<reference evidence="2 3" key="1">
    <citation type="journal article" date="2008" name="Nature">
        <title>The genome of the choanoflagellate Monosiga brevicollis and the origin of metazoans.</title>
        <authorList>
            <consortium name="JGI Sequencing"/>
            <person name="King N."/>
            <person name="Westbrook M.J."/>
            <person name="Young S.L."/>
            <person name="Kuo A."/>
            <person name="Abedin M."/>
            <person name="Chapman J."/>
            <person name="Fairclough S."/>
            <person name="Hellsten U."/>
            <person name="Isogai Y."/>
            <person name="Letunic I."/>
            <person name="Marr M."/>
            <person name="Pincus D."/>
            <person name="Putnam N."/>
            <person name="Rokas A."/>
            <person name="Wright K.J."/>
            <person name="Zuzow R."/>
            <person name="Dirks W."/>
            <person name="Good M."/>
            <person name="Goodstein D."/>
            <person name="Lemons D."/>
            <person name="Li W."/>
            <person name="Lyons J.B."/>
            <person name="Morris A."/>
            <person name="Nichols S."/>
            <person name="Richter D.J."/>
            <person name="Salamov A."/>
            <person name="Bork P."/>
            <person name="Lim W.A."/>
            <person name="Manning G."/>
            <person name="Miller W.T."/>
            <person name="McGinnis W."/>
            <person name="Shapiro H."/>
            <person name="Tjian R."/>
            <person name="Grigoriev I.V."/>
            <person name="Rokhsar D."/>
        </authorList>
    </citation>
    <scope>NUCLEOTIDE SEQUENCE [LARGE SCALE GENOMIC DNA]</scope>
    <source>
        <strain evidence="3">MX1 / ATCC 50154</strain>
    </source>
</reference>